<dbReference type="Proteomes" id="UP001642464">
    <property type="component" value="Unassembled WGS sequence"/>
</dbReference>
<evidence type="ECO:0000256" key="3">
    <source>
        <dbReference type="ARBA" id="ARBA00022516"/>
    </source>
</evidence>
<dbReference type="InterPro" id="IPR007130">
    <property type="entry name" value="DAGAT"/>
</dbReference>
<sequence>MARFIRFDLRQRLALGARHHPEKRTDVLNLRRCGSGARESLETAPGSYKLILENRKGFVKMALRSGASLVPVFSFGETDLFGVFASSRFRRLQLWLQKQMGFGIPFFFGRALTGGVLHRVFGLSRGVMPLRMPVQSIVGRPIYVEKPIANPTQEQVDELHQRYVNELRKIYEEWKEPFMEARAKIMESQGEAAKAAELREFVQRSAFREFISMPHQDDPQLELGMRL</sequence>
<proteinExistence type="inferred from homology"/>
<evidence type="ECO:0000256" key="1">
    <source>
        <dbReference type="ARBA" id="ARBA00004477"/>
    </source>
</evidence>
<keyword evidence="10" id="KW-0012">Acyltransferase</keyword>
<keyword evidence="9" id="KW-0472">Membrane</keyword>
<dbReference type="PANTHER" id="PTHR12317:SF79">
    <property type="entry name" value="ACYLTRANSFERASE"/>
    <property type="match status" value="1"/>
</dbReference>
<comment type="caution">
    <text evidence="11">The sequence shown here is derived from an EMBL/GenBank/DDBJ whole genome shotgun (WGS) entry which is preliminary data.</text>
</comment>
<keyword evidence="3" id="KW-0444">Lipid biosynthesis</keyword>
<dbReference type="Pfam" id="PF03982">
    <property type="entry name" value="DAGAT"/>
    <property type="match status" value="1"/>
</dbReference>
<evidence type="ECO:0000256" key="9">
    <source>
        <dbReference type="ARBA" id="ARBA00023136"/>
    </source>
</evidence>
<keyword evidence="6" id="KW-0256">Endoplasmic reticulum</keyword>
<evidence type="ECO:0000256" key="10">
    <source>
        <dbReference type="ARBA" id="ARBA00023315"/>
    </source>
</evidence>
<keyword evidence="4" id="KW-0808">Transferase</keyword>
<evidence type="ECO:0000256" key="8">
    <source>
        <dbReference type="ARBA" id="ARBA00023098"/>
    </source>
</evidence>
<evidence type="ECO:0000313" key="12">
    <source>
        <dbReference type="Proteomes" id="UP001642464"/>
    </source>
</evidence>
<reference evidence="11 12" key="1">
    <citation type="submission" date="2024-02" db="EMBL/GenBank/DDBJ databases">
        <authorList>
            <person name="Chen Y."/>
            <person name="Shah S."/>
            <person name="Dougan E. K."/>
            <person name="Thang M."/>
            <person name="Chan C."/>
        </authorList>
    </citation>
    <scope>NUCLEOTIDE SEQUENCE [LARGE SCALE GENOMIC DNA]</scope>
</reference>
<keyword evidence="8" id="KW-0443">Lipid metabolism</keyword>
<evidence type="ECO:0000313" key="11">
    <source>
        <dbReference type="EMBL" id="CAK9092222.1"/>
    </source>
</evidence>
<evidence type="ECO:0000256" key="4">
    <source>
        <dbReference type="ARBA" id="ARBA00022679"/>
    </source>
</evidence>
<dbReference type="PANTHER" id="PTHR12317">
    <property type="entry name" value="DIACYLGLYCEROL O-ACYLTRANSFERASE"/>
    <property type="match status" value="1"/>
</dbReference>
<evidence type="ECO:0000256" key="7">
    <source>
        <dbReference type="ARBA" id="ARBA00022989"/>
    </source>
</evidence>
<keyword evidence="7" id="KW-1133">Transmembrane helix</keyword>
<comment type="similarity">
    <text evidence="2">Belongs to the diacylglycerol acyltransferase family.</text>
</comment>
<dbReference type="EMBL" id="CAXAMM010040274">
    <property type="protein sequence ID" value="CAK9092222.1"/>
    <property type="molecule type" value="Genomic_DNA"/>
</dbReference>
<keyword evidence="5" id="KW-0812">Transmembrane</keyword>
<evidence type="ECO:0000256" key="5">
    <source>
        <dbReference type="ARBA" id="ARBA00022692"/>
    </source>
</evidence>
<accession>A0ABP0QV89</accession>
<keyword evidence="12" id="KW-1185">Reference proteome</keyword>
<organism evidence="11 12">
    <name type="scientific">Durusdinium trenchii</name>
    <dbReference type="NCBI Taxonomy" id="1381693"/>
    <lineage>
        <taxon>Eukaryota</taxon>
        <taxon>Sar</taxon>
        <taxon>Alveolata</taxon>
        <taxon>Dinophyceae</taxon>
        <taxon>Suessiales</taxon>
        <taxon>Symbiodiniaceae</taxon>
        <taxon>Durusdinium</taxon>
    </lineage>
</organism>
<evidence type="ECO:0000256" key="2">
    <source>
        <dbReference type="ARBA" id="ARBA00005420"/>
    </source>
</evidence>
<name>A0ABP0QV89_9DINO</name>
<gene>
    <name evidence="11" type="ORF">SCF082_LOCUS43407</name>
</gene>
<protein>
    <submittedName>
        <fullName evidence="11">Diacylglycerol O-acyltransferase 1</fullName>
    </submittedName>
</protein>
<comment type="subcellular location">
    <subcellularLocation>
        <location evidence="1">Endoplasmic reticulum membrane</location>
        <topology evidence="1">Multi-pass membrane protein</topology>
    </subcellularLocation>
</comment>
<evidence type="ECO:0000256" key="6">
    <source>
        <dbReference type="ARBA" id="ARBA00022824"/>
    </source>
</evidence>